<name>A0ABD0KLM9_9CAEN</name>
<dbReference type="AlphaFoldDB" id="A0ABD0KLM9"/>
<sequence length="149" mass="16128">VLVTVQGESFDCQSYNPNVCTVDAIPYCLVNGTVVRGKCVAQRAQCVDNVNVDATFAACPQTKTSFDCTNFNPIICTKDAIKFCLNNGTIVTGTCFAKRAVCLENKQVDDTYHACNHGSKTKDMGDNSSVQFSGNIFLLLVLSFVAILH</sequence>
<feature type="non-terminal residue" evidence="1">
    <location>
        <position position="1"/>
    </location>
</feature>
<evidence type="ECO:0000313" key="2">
    <source>
        <dbReference type="Proteomes" id="UP001519460"/>
    </source>
</evidence>
<dbReference type="Proteomes" id="UP001519460">
    <property type="component" value="Unassembled WGS sequence"/>
</dbReference>
<organism evidence="1 2">
    <name type="scientific">Batillaria attramentaria</name>
    <dbReference type="NCBI Taxonomy" id="370345"/>
    <lineage>
        <taxon>Eukaryota</taxon>
        <taxon>Metazoa</taxon>
        <taxon>Spiralia</taxon>
        <taxon>Lophotrochozoa</taxon>
        <taxon>Mollusca</taxon>
        <taxon>Gastropoda</taxon>
        <taxon>Caenogastropoda</taxon>
        <taxon>Sorbeoconcha</taxon>
        <taxon>Cerithioidea</taxon>
        <taxon>Batillariidae</taxon>
        <taxon>Batillaria</taxon>
    </lineage>
</organism>
<gene>
    <name evidence="1" type="ORF">BaRGS_00021002</name>
</gene>
<comment type="caution">
    <text evidence="1">The sequence shown here is derived from an EMBL/GenBank/DDBJ whole genome shotgun (WGS) entry which is preliminary data.</text>
</comment>
<protein>
    <submittedName>
        <fullName evidence="1">Uncharacterized protein</fullName>
    </submittedName>
</protein>
<reference evidence="1 2" key="1">
    <citation type="journal article" date="2023" name="Sci. Data">
        <title>Genome assembly of the Korean intertidal mud-creeper Batillaria attramentaria.</title>
        <authorList>
            <person name="Patra A.K."/>
            <person name="Ho P.T."/>
            <person name="Jun S."/>
            <person name="Lee S.J."/>
            <person name="Kim Y."/>
            <person name="Won Y.J."/>
        </authorList>
    </citation>
    <scope>NUCLEOTIDE SEQUENCE [LARGE SCALE GENOMIC DNA]</scope>
    <source>
        <strain evidence="1">Wonlab-2016</strain>
    </source>
</reference>
<evidence type="ECO:0000313" key="1">
    <source>
        <dbReference type="EMBL" id="KAK7487735.1"/>
    </source>
</evidence>
<keyword evidence="2" id="KW-1185">Reference proteome</keyword>
<accession>A0ABD0KLM9</accession>
<proteinExistence type="predicted"/>
<dbReference type="EMBL" id="JACVVK020000160">
    <property type="protein sequence ID" value="KAK7487735.1"/>
    <property type="molecule type" value="Genomic_DNA"/>
</dbReference>